<evidence type="ECO:0000256" key="3">
    <source>
        <dbReference type="SAM" id="SignalP"/>
    </source>
</evidence>
<keyword evidence="2" id="KW-0472">Membrane</keyword>
<feature type="compositionally biased region" description="Low complexity" evidence="1">
    <location>
        <begin position="170"/>
        <end position="189"/>
    </location>
</feature>
<keyword evidence="5" id="KW-1185">Reference proteome</keyword>
<feature type="region of interest" description="Disordered" evidence="1">
    <location>
        <begin position="170"/>
        <end position="198"/>
    </location>
</feature>
<feature type="chain" id="PRO_5038909309" evidence="3">
    <location>
        <begin position="25"/>
        <end position="239"/>
    </location>
</feature>
<feature type="transmembrane region" description="Helical" evidence="2">
    <location>
        <begin position="212"/>
        <end position="231"/>
    </location>
</feature>
<reference evidence="4 5" key="1">
    <citation type="submission" date="2019-08" db="EMBL/GenBank/DDBJ databases">
        <authorList>
            <person name="Lei W."/>
        </authorList>
    </citation>
    <scope>NUCLEOTIDE SEQUENCE [LARGE SCALE GENOMIC DNA]</scope>
    <source>
        <strain evidence="4 5">CCUG 58627</strain>
    </source>
</reference>
<name>A0A5C5UHN8_9CORY</name>
<sequence length="239" mass="24931">MMKVIKYLTACAILVAAFGPGALARADSHTVVGNTMHLEVSDIDPTRTGTLTLIKRVGERPRPVPGAFFSIKRIKSVDLGTEQGWAVARTMSVAEAVGETKDLIDAATTDAAGEARFFELPVGLYLVTEEDRGASPWNVQPFLLTIPSGSVDGRAWEYDVRVAVKIDVDSSSSSGAPSGPGYPPQSHDAAGGGAGGDGADAARRQQLAYTGVRIFGVLAVGAGLVLAGVILRRRAGQAR</sequence>
<protein>
    <submittedName>
        <fullName evidence="4">Uncharacterized protein</fullName>
    </submittedName>
</protein>
<evidence type="ECO:0000256" key="1">
    <source>
        <dbReference type="SAM" id="MobiDB-lite"/>
    </source>
</evidence>
<gene>
    <name evidence="4" type="ORF">FRX94_06105</name>
</gene>
<keyword evidence="2" id="KW-0812">Transmembrane</keyword>
<evidence type="ECO:0000256" key="2">
    <source>
        <dbReference type="SAM" id="Phobius"/>
    </source>
</evidence>
<dbReference type="GO" id="GO:0005975">
    <property type="term" value="P:carbohydrate metabolic process"/>
    <property type="evidence" value="ECO:0007669"/>
    <property type="project" value="UniProtKB-ARBA"/>
</dbReference>
<dbReference type="OrthoDB" id="3199332at2"/>
<dbReference type="Proteomes" id="UP000320791">
    <property type="component" value="Unassembled WGS sequence"/>
</dbReference>
<comment type="caution">
    <text evidence="4">The sequence shown here is derived from an EMBL/GenBank/DDBJ whole genome shotgun (WGS) entry which is preliminary data.</text>
</comment>
<dbReference type="InterPro" id="IPR013783">
    <property type="entry name" value="Ig-like_fold"/>
</dbReference>
<dbReference type="Gene3D" id="2.60.40.10">
    <property type="entry name" value="Immunoglobulins"/>
    <property type="match status" value="1"/>
</dbReference>
<keyword evidence="2" id="KW-1133">Transmembrane helix</keyword>
<accession>A0A5C5UHN8</accession>
<feature type="signal peptide" evidence="3">
    <location>
        <begin position="1"/>
        <end position="24"/>
    </location>
</feature>
<keyword evidence="3" id="KW-0732">Signal</keyword>
<evidence type="ECO:0000313" key="5">
    <source>
        <dbReference type="Proteomes" id="UP000320791"/>
    </source>
</evidence>
<organism evidence="4 5">
    <name type="scientific">Corynebacterium canis</name>
    <dbReference type="NCBI Taxonomy" id="679663"/>
    <lineage>
        <taxon>Bacteria</taxon>
        <taxon>Bacillati</taxon>
        <taxon>Actinomycetota</taxon>
        <taxon>Actinomycetes</taxon>
        <taxon>Mycobacteriales</taxon>
        <taxon>Corynebacteriaceae</taxon>
        <taxon>Corynebacterium</taxon>
    </lineage>
</organism>
<proteinExistence type="predicted"/>
<dbReference type="AlphaFoldDB" id="A0A5C5UHN8"/>
<dbReference type="RefSeq" id="WP_146324242.1">
    <property type="nucleotide sequence ID" value="NZ_BAABLR010000073.1"/>
</dbReference>
<evidence type="ECO:0000313" key="4">
    <source>
        <dbReference type="EMBL" id="TWT25694.1"/>
    </source>
</evidence>
<dbReference type="EMBL" id="VOHM01000010">
    <property type="protein sequence ID" value="TWT25694.1"/>
    <property type="molecule type" value="Genomic_DNA"/>
</dbReference>